<evidence type="ECO:0000313" key="1">
    <source>
        <dbReference type="EMBL" id="JAH20415.1"/>
    </source>
</evidence>
<proteinExistence type="predicted"/>
<dbReference type="EMBL" id="GBXM01088162">
    <property type="protein sequence ID" value="JAH20415.1"/>
    <property type="molecule type" value="Transcribed_RNA"/>
</dbReference>
<protein>
    <submittedName>
        <fullName evidence="1">Uncharacterized protein</fullName>
    </submittedName>
</protein>
<dbReference type="AlphaFoldDB" id="A0A0E9QW03"/>
<reference evidence="1" key="1">
    <citation type="submission" date="2014-11" db="EMBL/GenBank/DDBJ databases">
        <authorList>
            <person name="Amaro Gonzalez C."/>
        </authorList>
    </citation>
    <scope>NUCLEOTIDE SEQUENCE</scope>
</reference>
<organism evidence="1">
    <name type="scientific">Anguilla anguilla</name>
    <name type="common">European freshwater eel</name>
    <name type="synonym">Muraena anguilla</name>
    <dbReference type="NCBI Taxonomy" id="7936"/>
    <lineage>
        <taxon>Eukaryota</taxon>
        <taxon>Metazoa</taxon>
        <taxon>Chordata</taxon>
        <taxon>Craniata</taxon>
        <taxon>Vertebrata</taxon>
        <taxon>Euteleostomi</taxon>
        <taxon>Actinopterygii</taxon>
        <taxon>Neopterygii</taxon>
        <taxon>Teleostei</taxon>
        <taxon>Anguilliformes</taxon>
        <taxon>Anguillidae</taxon>
        <taxon>Anguilla</taxon>
    </lineage>
</organism>
<reference evidence="1" key="2">
    <citation type="journal article" date="2015" name="Fish Shellfish Immunol.">
        <title>Early steps in the European eel (Anguilla anguilla)-Vibrio vulnificus interaction in the gills: Role of the RtxA13 toxin.</title>
        <authorList>
            <person name="Callol A."/>
            <person name="Pajuelo D."/>
            <person name="Ebbesson L."/>
            <person name="Teles M."/>
            <person name="MacKenzie S."/>
            <person name="Amaro C."/>
        </authorList>
    </citation>
    <scope>NUCLEOTIDE SEQUENCE</scope>
</reference>
<name>A0A0E9QW03_ANGAN</name>
<accession>A0A0E9QW03</accession>
<sequence>MISTLCMSQYLFSLIRYISQK</sequence>